<dbReference type="OrthoDB" id="9765171at2"/>
<evidence type="ECO:0000256" key="2">
    <source>
        <dbReference type="ARBA" id="ARBA00022723"/>
    </source>
</evidence>
<feature type="domain" description="Cytochrome c" evidence="6">
    <location>
        <begin position="127"/>
        <end position="218"/>
    </location>
</feature>
<name>A0A368XMC8_9BURK</name>
<evidence type="ECO:0000256" key="4">
    <source>
        <dbReference type="PROSITE-ProRule" id="PRU00433"/>
    </source>
</evidence>
<evidence type="ECO:0000256" key="3">
    <source>
        <dbReference type="ARBA" id="ARBA00023004"/>
    </source>
</evidence>
<organism evidence="7 8">
    <name type="scientific">Pseudorhodoferax soli</name>
    <dbReference type="NCBI Taxonomy" id="545864"/>
    <lineage>
        <taxon>Bacteria</taxon>
        <taxon>Pseudomonadati</taxon>
        <taxon>Pseudomonadota</taxon>
        <taxon>Betaproteobacteria</taxon>
        <taxon>Burkholderiales</taxon>
        <taxon>Comamonadaceae</taxon>
    </lineage>
</organism>
<dbReference type="Gene3D" id="1.10.760.10">
    <property type="entry name" value="Cytochrome c-like domain"/>
    <property type="match status" value="1"/>
</dbReference>
<dbReference type="GO" id="GO:0009055">
    <property type="term" value="F:electron transfer activity"/>
    <property type="evidence" value="ECO:0007669"/>
    <property type="project" value="InterPro"/>
</dbReference>
<evidence type="ECO:0000313" key="8">
    <source>
        <dbReference type="Proteomes" id="UP000252884"/>
    </source>
</evidence>
<proteinExistence type="predicted"/>
<sequence>MPPETEWLNQLIAALQAAQHGLLRLLGALGLVQPLDGQPAWPFALRLSGENLLIDLGQARRMGWTLAALALAALLVLLALLWRRGRWHVLAGVLLLLLAAPWPEARVLLVPATPASFHRSPTGFSAQAIVQGQALYAQHCLACHGEDGRGQGPLAAAQPVWPPNFSGPLLWRRADGDLWWHVLHGVRGRDGDATMAGFAGTLQADEAWALIDFIKAQGAGQALRAAGFWPQPVGLPDVAVQCAGQGARPLRSWSGQRVRVVAQGQGTVLEDPRFVTVLLRPSSVPAPVTAPDCVATDDAAWQAFALITGSRSFAGTQLLADRDGWARARAVPGQAGWSEDDLLCRTEGQPRTAQDRAPVDGLSALIAAMDAEPVRYVKGGFVH</sequence>
<feature type="transmembrane region" description="Helical" evidence="5">
    <location>
        <begin position="89"/>
        <end position="109"/>
    </location>
</feature>
<dbReference type="SUPFAM" id="SSF46626">
    <property type="entry name" value="Cytochrome c"/>
    <property type="match status" value="1"/>
</dbReference>
<keyword evidence="5" id="KW-1133">Transmembrane helix</keyword>
<dbReference type="PANTHER" id="PTHR40394">
    <property type="entry name" value="LIPOPROTEIN-RELATED"/>
    <property type="match status" value="1"/>
</dbReference>
<dbReference type="EMBL" id="QPJK01000006">
    <property type="protein sequence ID" value="RCW69161.1"/>
    <property type="molecule type" value="Genomic_DNA"/>
</dbReference>
<accession>A0A368XMC8</accession>
<dbReference type="PROSITE" id="PS51007">
    <property type="entry name" value="CYTC"/>
    <property type="match status" value="1"/>
</dbReference>
<keyword evidence="3 4" id="KW-0408">Iron</keyword>
<dbReference type="GO" id="GO:0020037">
    <property type="term" value="F:heme binding"/>
    <property type="evidence" value="ECO:0007669"/>
    <property type="project" value="InterPro"/>
</dbReference>
<dbReference type="AlphaFoldDB" id="A0A368XMC8"/>
<evidence type="ECO:0000259" key="6">
    <source>
        <dbReference type="PROSITE" id="PS51007"/>
    </source>
</evidence>
<dbReference type="GO" id="GO:0046872">
    <property type="term" value="F:metal ion binding"/>
    <property type="evidence" value="ECO:0007669"/>
    <property type="project" value="UniProtKB-KW"/>
</dbReference>
<keyword evidence="5" id="KW-0812">Transmembrane</keyword>
<dbReference type="RefSeq" id="WP_114469592.1">
    <property type="nucleotide sequence ID" value="NZ_QPJK01000006.1"/>
</dbReference>
<dbReference type="Pfam" id="PF13442">
    <property type="entry name" value="Cytochrome_CBB3"/>
    <property type="match status" value="1"/>
</dbReference>
<evidence type="ECO:0000256" key="1">
    <source>
        <dbReference type="ARBA" id="ARBA00022617"/>
    </source>
</evidence>
<dbReference type="PANTHER" id="PTHR40394:SF2">
    <property type="entry name" value="QUINOL:CYTOCHROME C OXIDOREDUCTASE MEMBRANE PROTEIN"/>
    <property type="match status" value="1"/>
</dbReference>
<dbReference type="Proteomes" id="UP000252884">
    <property type="component" value="Unassembled WGS sequence"/>
</dbReference>
<keyword evidence="8" id="KW-1185">Reference proteome</keyword>
<protein>
    <submittedName>
        <fullName evidence="7">Mono/diheme cytochrome c family protein</fullName>
    </submittedName>
</protein>
<comment type="caution">
    <text evidence="7">The sequence shown here is derived from an EMBL/GenBank/DDBJ whole genome shotgun (WGS) entry which is preliminary data.</text>
</comment>
<keyword evidence="1 4" id="KW-0349">Heme</keyword>
<evidence type="ECO:0000256" key="5">
    <source>
        <dbReference type="SAM" id="Phobius"/>
    </source>
</evidence>
<feature type="transmembrane region" description="Helical" evidence="5">
    <location>
        <begin position="62"/>
        <end position="82"/>
    </location>
</feature>
<reference evidence="7 8" key="1">
    <citation type="submission" date="2018-07" db="EMBL/GenBank/DDBJ databases">
        <title>Genomic Encyclopedia of Type Strains, Phase IV (KMG-IV): sequencing the most valuable type-strain genomes for metagenomic binning, comparative biology and taxonomic classification.</title>
        <authorList>
            <person name="Goeker M."/>
        </authorList>
    </citation>
    <scope>NUCLEOTIDE SEQUENCE [LARGE SCALE GENOMIC DNA]</scope>
    <source>
        <strain evidence="7 8">DSM 21634</strain>
    </source>
</reference>
<gene>
    <name evidence="7" type="ORF">DES41_10632</name>
</gene>
<dbReference type="InterPro" id="IPR036909">
    <property type="entry name" value="Cyt_c-like_dom_sf"/>
</dbReference>
<keyword evidence="5" id="KW-0472">Membrane</keyword>
<dbReference type="InterPro" id="IPR009056">
    <property type="entry name" value="Cyt_c-like_dom"/>
</dbReference>
<evidence type="ECO:0000313" key="7">
    <source>
        <dbReference type="EMBL" id="RCW69161.1"/>
    </source>
</evidence>
<keyword evidence="2 4" id="KW-0479">Metal-binding</keyword>